<dbReference type="Pfam" id="PF00860">
    <property type="entry name" value="Xan_ur_permease"/>
    <property type="match status" value="1"/>
</dbReference>
<feature type="transmembrane region" description="Helical" evidence="7">
    <location>
        <begin position="259"/>
        <end position="276"/>
    </location>
</feature>
<comment type="similarity">
    <text evidence="2">Belongs to the nucleobase:cation symporter-2 (NCS2) (TC 2.A.40) family. Azg-like subfamily.</text>
</comment>
<sequence length="407" mass="43584">MAGVVSFFTIVYIVVINASILADAGIPFEAGVIATVLSSFVGCFLMGLWSNTPIILVPGMGVNALFVYTIVKMMGLSWQEALAAVSISGIIFMAVAFTRLSDFIMKAIPNSLKEATTVGIGIFLTFIGLQKGGIVVANKTTFVSLGNLSSPQVIVTVITLMLTLVLFVRGVSGHFLISMACGTVIALLFDLVDLKEVHPTNLPLKSYWNVFAHLSLAKWTSLIFWIATFSLAMVVVFENIGLVHGYVQLLNRPDARARILQANAISVVSCGLFGTSPTVSTVETVAGITVGGRTGLTAITTGCLFLVSLLIIPYIKLIPDSAIAPVLILIGGLMIQSIQNIDFKDLTEGLPAFFIIVLIPFTYSIVDGIAFGFIAYPLLKLALGRKNEVAKPLYFIATLFLLSLILH</sequence>
<evidence type="ECO:0000256" key="4">
    <source>
        <dbReference type="ARBA" id="ARBA00022692"/>
    </source>
</evidence>
<evidence type="ECO:0000256" key="5">
    <source>
        <dbReference type="ARBA" id="ARBA00022989"/>
    </source>
</evidence>
<dbReference type="InterPro" id="IPR045018">
    <property type="entry name" value="Azg-like"/>
</dbReference>
<feature type="transmembrane region" description="Helical" evidence="7">
    <location>
        <begin position="81"/>
        <end position="100"/>
    </location>
</feature>
<evidence type="ECO:0000313" key="8">
    <source>
        <dbReference type="EMBL" id="SFJ38036.1"/>
    </source>
</evidence>
<reference evidence="8 9" key="1">
    <citation type="submission" date="2016-10" db="EMBL/GenBank/DDBJ databases">
        <authorList>
            <person name="de Groot N.N."/>
        </authorList>
    </citation>
    <scope>NUCLEOTIDE SEQUENCE [LARGE SCALE GENOMIC DNA]</scope>
    <source>
        <strain evidence="8 9">DSM 44778</strain>
    </source>
</reference>
<accession>A0A1I3QY38</accession>
<proteinExistence type="inferred from homology"/>
<dbReference type="Proteomes" id="UP000199545">
    <property type="component" value="Unassembled WGS sequence"/>
</dbReference>
<feature type="transmembrane region" description="Helical" evidence="7">
    <location>
        <begin position="296"/>
        <end position="315"/>
    </location>
</feature>
<keyword evidence="3" id="KW-0813">Transport</keyword>
<feature type="transmembrane region" description="Helical" evidence="7">
    <location>
        <begin position="175"/>
        <end position="192"/>
    </location>
</feature>
<evidence type="ECO:0000256" key="7">
    <source>
        <dbReference type="SAM" id="Phobius"/>
    </source>
</evidence>
<keyword evidence="6 7" id="KW-0472">Membrane</keyword>
<evidence type="ECO:0000256" key="1">
    <source>
        <dbReference type="ARBA" id="ARBA00004141"/>
    </source>
</evidence>
<evidence type="ECO:0000256" key="2">
    <source>
        <dbReference type="ARBA" id="ARBA00005697"/>
    </source>
</evidence>
<dbReference type="STRING" id="46223.SAMN05421852_108126"/>
<feature type="transmembrane region" description="Helical" evidence="7">
    <location>
        <begin position="149"/>
        <end position="168"/>
    </location>
</feature>
<gene>
    <name evidence="8" type="ORF">SAMN05421852_108126</name>
</gene>
<feature type="transmembrane region" description="Helical" evidence="7">
    <location>
        <begin position="55"/>
        <end position="75"/>
    </location>
</feature>
<feature type="transmembrane region" description="Helical" evidence="7">
    <location>
        <begin position="222"/>
        <end position="247"/>
    </location>
</feature>
<dbReference type="AlphaFoldDB" id="A0A1I3QY38"/>
<feature type="transmembrane region" description="Helical" evidence="7">
    <location>
        <begin position="112"/>
        <end position="129"/>
    </location>
</feature>
<evidence type="ECO:0000256" key="3">
    <source>
        <dbReference type="ARBA" id="ARBA00022448"/>
    </source>
</evidence>
<feature type="transmembrane region" description="Helical" evidence="7">
    <location>
        <begin position="322"/>
        <end position="341"/>
    </location>
</feature>
<keyword evidence="4 7" id="KW-0812">Transmembrane</keyword>
<evidence type="ECO:0000313" key="9">
    <source>
        <dbReference type="Proteomes" id="UP000199545"/>
    </source>
</evidence>
<feature type="transmembrane region" description="Helical" evidence="7">
    <location>
        <begin position="389"/>
        <end position="406"/>
    </location>
</feature>
<feature type="transmembrane region" description="Helical" evidence="7">
    <location>
        <begin position="28"/>
        <end position="48"/>
    </location>
</feature>
<protein>
    <submittedName>
        <fullName evidence="8">Putative MFS transporter, AGZA family, xanthine/uracil permease</fullName>
    </submittedName>
</protein>
<dbReference type="InterPro" id="IPR006043">
    <property type="entry name" value="NCS2"/>
</dbReference>
<feature type="transmembrane region" description="Helical" evidence="7">
    <location>
        <begin position="353"/>
        <end position="377"/>
    </location>
</feature>
<keyword evidence="9" id="KW-1185">Reference proteome</keyword>
<dbReference type="GO" id="GO:0005886">
    <property type="term" value="C:plasma membrane"/>
    <property type="evidence" value="ECO:0007669"/>
    <property type="project" value="TreeGrafter"/>
</dbReference>
<organism evidence="8 9">
    <name type="scientific">Thermoflavimicrobium dichotomicum</name>
    <dbReference type="NCBI Taxonomy" id="46223"/>
    <lineage>
        <taxon>Bacteria</taxon>
        <taxon>Bacillati</taxon>
        <taxon>Bacillota</taxon>
        <taxon>Bacilli</taxon>
        <taxon>Bacillales</taxon>
        <taxon>Thermoactinomycetaceae</taxon>
        <taxon>Thermoflavimicrobium</taxon>
    </lineage>
</organism>
<name>A0A1I3QY38_9BACL</name>
<keyword evidence="5 7" id="KW-1133">Transmembrane helix</keyword>
<comment type="subcellular location">
    <subcellularLocation>
        <location evidence="1">Membrane</location>
        <topology evidence="1">Multi-pass membrane protein</topology>
    </subcellularLocation>
</comment>
<dbReference type="PANTHER" id="PTHR43337:SF2">
    <property type="entry name" value="XANTHINE_URACIL PERMEASE"/>
    <property type="match status" value="1"/>
</dbReference>
<dbReference type="GO" id="GO:0005345">
    <property type="term" value="F:purine nucleobase transmembrane transporter activity"/>
    <property type="evidence" value="ECO:0007669"/>
    <property type="project" value="TreeGrafter"/>
</dbReference>
<evidence type="ECO:0000256" key="6">
    <source>
        <dbReference type="ARBA" id="ARBA00023136"/>
    </source>
</evidence>
<dbReference type="PANTHER" id="PTHR43337">
    <property type="entry name" value="XANTHINE/URACIL PERMEASE C887.17-RELATED"/>
    <property type="match status" value="1"/>
</dbReference>
<dbReference type="EMBL" id="FORR01000008">
    <property type="protein sequence ID" value="SFJ38036.1"/>
    <property type="molecule type" value="Genomic_DNA"/>
</dbReference>